<keyword evidence="2" id="KW-0808">Transferase</keyword>
<dbReference type="PROSITE" id="PS00108">
    <property type="entry name" value="PROTEIN_KINASE_ST"/>
    <property type="match status" value="1"/>
</dbReference>
<feature type="compositionally biased region" description="Pro residues" evidence="8">
    <location>
        <begin position="15"/>
        <end position="29"/>
    </location>
</feature>
<dbReference type="EMBL" id="NCVQ01000001">
    <property type="protein sequence ID" value="PWZ53644.1"/>
    <property type="molecule type" value="Genomic_DNA"/>
</dbReference>
<dbReference type="InterPro" id="IPR050823">
    <property type="entry name" value="Plant_Ser_Thr_Prot_Kinase"/>
</dbReference>
<dbReference type="GO" id="GO:0005524">
    <property type="term" value="F:ATP binding"/>
    <property type="evidence" value="ECO:0007669"/>
    <property type="project" value="UniProtKB-KW"/>
</dbReference>
<feature type="region of interest" description="Disordered" evidence="8">
    <location>
        <begin position="1"/>
        <end position="52"/>
    </location>
</feature>
<evidence type="ECO:0000313" key="10">
    <source>
        <dbReference type="EMBL" id="PWZ53644.1"/>
    </source>
</evidence>
<evidence type="ECO:0000256" key="4">
    <source>
        <dbReference type="ARBA" id="ARBA00022777"/>
    </source>
</evidence>
<name>A0A317Y7J0_MAIZE</name>
<evidence type="ECO:0000256" key="1">
    <source>
        <dbReference type="ARBA" id="ARBA00012513"/>
    </source>
</evidence>
<dbReference type="GO" id="GO:0004674">
    <property type="term" value="F:protein serine/threonine kinase activity"/>
    <property type="evidence" value="ECO:0007669"/>
    <property type="project" value="UniProtKB-EC"/>
</dbReference>
<keyword evidence="5" id="KW-0067">ATP-binding</keyword>
<dbReference type="SUPFAM" id="SSF56112">
    <property type="entry name" value="Protein kinase-like (PK-like)"/>
    <property type="match status" value="1"/>
</dbReference>
<dbReference type="PANTHER" id="PTHR45621">
    <property type="entry name" value="OS01G0588500 PROTEIN-RELATED"/>
    <property type="match status" value="1"/>
</dbReference>
<proteinExistence type="predicted"/>
<sequence>MGNCCGSADADANPPSRPPTEGPLPPPKPSDGGGAKQEKGGGDGPDQCPGLGRVLEAPRLREFTLAELRVATRGFKPETMLGDGGFGPVYKGWVDERTLNPAKSNAGVIVAVKKLNPESFRRLQEWQSEVNFLGRLSHPNLVRLLGYCGEDRELLLVYEFMSNGSLENHLFRRGGNLEALSWSRRLKIATGAARGLAFLHSSEKQVIHRDFKASNILLDSDFTAKLSDFGLAKNGPSAGTSHVTTRVMVAYGYAAPEYVATGAAAPRTYVDAVHAGQLYVKSDVYGFSVVLLELLTGLRAHDLNRPTHQHSLVEWARPYLSAGAGKLKSLMDERMDGQYHTKAALGVARLAGKCLNSDRKSRPSMDDVVAALEDIEALQQGAGGGGGGGGAARPAAAARGAPVVAAP</sequence>
<comment type="catalytic activity">
    <reaction evidence="7">
        <text>L-seryl-[protein] + ATP = O-phospho-L-seryl-[protein] + ADP + H(+)</text>
        <dbReference type="Rhea" id="RHEA:17989"/>
        <dbReference type="Rhea" id="RHEA-COMP:9863"/>
        <dbReference type="Rhea" id="RHEA-COMP:11604"/>
        <dbReference type="ChEBI" id="CHEBI:15378"/>
        <dbReference type="ChEBI" id="CHEBI:29999"/>
        <dbReference type="ChEBI" id="CHEBI:30616"/>
        <dbReference type="ChEBI" id="CHEBI:83421"/>
        <dbReference type="ChEBI" id="CHEBI:456216"/>
        <dbReference type="EC" id="2.7.11.1"/>
    </reaction>
</comment>
<dbReference type="Proteomes" id="UP000251960">
    <property type="component" value="Chromosome 1"/>
</dbReference>
<evidence type="ECO:0000259" key="9">
    <source>
        <dbReference type="PROSITE" id="PS50011"/>
    </source>
</evidence>
<dbReference type="ExpressionAtlas" id="A0A317Y7J0">
    <property type="expression patterns" value="baseline and differential"/>
</dbReference>
<evidence type="ECO:0000256" key="5">
    <source>
        <dbReference type="ARBA" id="ARBA00022840"/>
    </source>
</evidence>
<dbReference type="InterPro" id="IPR001245">
    <property type="entry name" value="Ser-Thr/Tyr_kinase_cat_dom"/>
</dbReference>
<evidence type="ECO:0000256" key="8">
    <source>
        <dbReference type="SAM" id="MobiDB-lite"/>
    </source>
</evidence>
<dbReference type="InterPro" id="IPR011009">
    <property type="entry name" value="Kinase-like_dom_sf"/>
</dbReference>
<dbReference type="FunFam" id="1.10.510.10:FF:000095">
    <property type="entry name" value="protein STRUBBELIG-RECEPTOR FAMILY 8"/>
    <property type="match status" value="1"/>
</dbReference>
<organism evidence="10">
    <name type="scientific">Zea mays</name>
    <name type="common">Maize</name>
    <dbReference type="NCBI Taxonomy" id="4577"/>
    <lineage>
        <taxon>Eukaryota</taxon>
        <taxon>Viridiplantae</taxon>
        <taxon>Streptophyta</taxon>
        <taxon>Embryophyta</taxon>
        <taxon>Tracheophyta</taxon>
        <taxon>Spermatophyta</taxon>
        <taxon>Magnoliopsida</taxon>
        <taxon>Liliopsida</taxon>
        <taxon>Poales</taxon>
        <taxon>Poaceae</taxon>
        <taxon>PACMAD clade</taxon>
        <taxon>Panicoideae</taxon>
        <taxon>Andropogonodae</taxon>
        <taxon>Andropogoneae</taxon>
        <taxon>Tripsacinae</taxon>
        <taxon>Zea</taxon>
    </lineage>
</organism>
<feature type="compositionally biased region" description="Gly residues" evidence="8">
    <location>
        <begin position="381"/>
        <end position="391"/>
    </location>
</feature>
<protein>
    <recommendedName>
        <fullName evidence="1">non-specific serine/threonine protein kinase</fullName>
        <ecNumber evidence="1">2.7.11.1</ecNumber>
    </recommendedName>
</protein>
<comment type="catalytic activity">
    <reaction evidence="6">
        <text>L-threonyl-[protein] + ATP = O-phospho-L-threonyl-[protein] + ADP + H(+)</text>
        <dbReference type="Rhea" id="RHEA:46608"/>
        <dbReference type="Rhea" id="RHEA-COMP:11060"/>
        <dbReference type="Rhea" id="RHEA-COMP:11605"/>
        <dbReference type="ChEBI" id="CHEBI:15378"/>
        <dbReference type="ChEBI" id="CHEBI:30013"/>
        <dbReference type="ChEBI" id="CHEBI:30616"/>
        <dbReference type="ChEBI" id="CHEBI:61977"/>
        <dbReference type="ChEBI" id="CHEBI:456216"/>
        <dbReference type="EC" id="2.7.11.1"/>
    </reaction>
</comment>
<dbReference type="AlphaFoldDB" id="A0A317Y7J0"/>
<dbReference type="Pfam" id="PF07714">
    <property type="entry name" value="PK_Tyr_Ser-Thr"/>
    <property type="match status" value="1"/>
</dbReference>
<dbReference type="InterPro" id="IPR000719">
    <property type="entry name" value="Prot_kinase_dom"/>
</dbReference>
<dbReference type="EC" id="2.7.11.1" evidence="1"/>
<keyword evidence="3" id="KW-0547">Nucleotide-binding</keyword>
<evidence type="ECO:0000256" key="2">
    <source>
        <dbReference type="ARBA" id="ARBA00022679"/>
    </source>
</evidence>
<feature type="compositionally biased region" description="Low complexity" evidence="8">
    <location>
        <begin position="392"/>
        <end position="407"/>
    </location>
</feature>
<dbReference type="FunFam" id="3.30.200.20:FF:000228">
    <property type="entry name" value="Serine/threonine-protein kinase BIK1"/>
    <property type="match status" value="1"/>
</dbReference>
<evidence type="ECO:0000256" key="6">
    <source>
        <dbReference type="ARBA" id="ARBA00047899"/>
    </source>
</evidence>
<gene>
    <name evidence="10" type="primary">PIX13_7</name>
    <name evidence="10" type="ORF">Zm00014a_004063</name>
</gene>
<dbReference type="Gene3D" id="1.10.510.10">
    <property type="entry name" value="Transferase(Phosphotransferase) domain 1"/>
    <property type="match status" value="1"/>
</dbReference>
<dbReference type="InterPro" id="IPR008271">
    <property type="entry name" value="Ser/Thr_kinase_AS"/>
</dbReference>
<keyword evidence="4 10" id="KW-0418">Kinase</keyword>
<dbReference type="CDD" id="cd14066">
    <property type="entry name" value="STKc_IRAK"/>
    <property type="match status" value="1"/>
</dbReference>
<reference evidence="10" key="1">
    <citation type="journal article" date="2018" name="Nat. Genet.">
        <title>Extensive intraspecific gene order and gene structural variations between Mo17 and other maize genomes.</title>
        <authorList>
            <person name="Sun S."/>
            <person name="Zhou Y."/>
            <person name="Chen J."/>
            <person name="Shi J."/>
            <person name="Zhao H."/>
            <person name="Zhao H."/>
            <person name="Song W."/>
            <person name="Zhang M."/>
            <person name="Cui Y."/>
            <person name="Dong X."/>
            <person name="Liu H."/>
            <person name="Ma X."/>
            <person name="Jiao Y."/>
            <person name="Wang B."/>
            <person name="Wei X."/>
            <person name="Stein J.C."/>
            <person name="Glaubitz J.C."/>
            <person name="Lu F."/>
            <person name="Yu G."/>
            <person name="Liang C."/>
            <person name="Fengler K."/>
            <person name="Li B."/>
            <person name="Rafalski A."/>
            <person name="Schnable P.S."/>
            <person name="Ware D.H."/>
            <person name="Buckler E.S."/>
            <person name="Lai J."/>
        </authorList>
    </citation>
    <scope>NUCLEOTIDE SEQUENCE [LARGE SCALE GENOMIC DNA]</scope>
    <source>
        <tissue evidence="10">Seedling</tissue>
    </source>
</reference>
<dbReference type="PROSITE" id="PS50011">
    <property type="entry name" value="PROTEIN_KINASE_DOM"/>
    <property type="match status" value="1"/>
</dbReference>
<comment type="caution">
    <text evidence="10">The sequence shown here is derived from an EMBL/GenBank/DDBJ whole genome shotgun (WGS) entry which is preliminary data.</text>
</comment>
<feature type="region of interest" description="Disordered" evidence="8">
    <location>
        <begin position="381"/>
        <end position="407"/>
    </location>
</feature>
<accession>A0A317Y7J0</accession>
<dbReference type="Gene3D" id="3.30.200.20">
    <property type="entry name" value="Phosphorylase Kinase, domain 1"/>
    <property type="match status" value="1"/>
</dbReference>
<evidence type="ECO:0000256" key="7">
    <source>
        <dbReference type="ARBA" id="ARBA00048679"/>
    </source>
</evidence>
<evidence type="ECO:0000256" key="3">
    <source>
        <dbReference type="ARBA" id="ARBA00022741"/>
    </source>
</evidence>
<feature type="domain" description="Protein kinase" evidence="9">
    <location>
        <begin position="75"/>
        <end position="378"/>
    </location>
</feature>